<keyword evidence="2" id="KW-1185">Reference proteome</keyword>
<accession>A0ABQ4E6E3</accession>
<protein>
    <submittedName>
        <fullName evidence="1">Uncharacterized protein</fullName>
    </submittedName>
</protein>
<name>A0ABQ4E6E3_9ACTN</name>
<dbReference type="RefSeq" id="WP_203868704.1">
    <property type="nucleotide sequence ID" value="NZ_BONW01000025.1"/>
</dbReference>
<comment type="caution">
    <text evidence="1">The sequence shown here is derived from an EMBL/GenBank/DDBJ whole genome shotgun (WGS) entry which is preliminary data.</text>
</comment>
<organism evidence="1 2">
    <name type="scientific">Plantactinospora endophytica</name>
    <dbReference type="NCBI Taxonomy" id="673535"/>
    <lineage>
        <taxon>Bacteria</taxon>
        <taxon>Bacillati</taxon>
        <taxon>Actinomycetota</taxon>
        <taxon>Actinomycetes</taxon>
        <taxon>Micromonosporales</taxon>
        <taxon>Micromonosporaceae</taxon>
        <taxon>Plantactinospora</taxon>
    </lineage>
</organism>
<proteinExistence type="predicted"/>
<sequence>MSASDATLAGGIELAAYVVRVDYFFAGRWLPLETRNVSKKDAAGFGSARELAKELCRQQELWWDGGSFRIQVWRPGKFVPGADMEAVAQIVHRERLFDLRTYAMVFRRHWPGKWASFKDDWKRAGQDGQRQGAEARERLLRRWRRGN</sequence>
<dbReference type="Proteomes" id="UP000646749">
    <property type="component" value="Unassembled WGS sequence"/>
</dbReference>
<evidence type="ECO:0000313" key="1">
    <source>
        <dbReference type="EMBL" id="GIG90284.1"/>
    </source>
</evidence>
<reference evidence="1 2" key="1">
    <citation type="submission" date="2021-01" db="EMBL/GenBank/DDBJ databases">
        <title>Whole genome shotgun sequence of Plantactinospora endophytica NBRC 110450.</title>
        <authorList>
            <person name="Komaki H."/>
            <person name="Tamura T."/>
        </authorList>
    </citation>
    <scope>NUCLEOTIDE SEQUENCE [LARGE SCALE GENOMIC DNA]</scope>
    <source>
        <strain evidence="1 2">NBRC 110450</strain>
    </source>
</reference>
<dbReference type="EMBL" id="BONW01000025">
    <property type="protein sequence ID" value="GIG90284.1"/>
    <property type="molecule type" value="Genomic_DNA"/>
</dbReference>
<evidence type="ECO:0000313" key="2">
    <source>
        <dbReference type="Proteomes" id="UP000646749"/>
    </source>
</evidence>
<gene>
    <name evidence="1" type="ORF">Pen02_52200</name>
</gene>